<proteinExistence type="predicted"/>
<dbReference type="InterPro" id="IPR002686">
    <property type="entry name" value="Transposase_17"/>
</dbReference>
<name>A0A1J5QZN8_9ZZZZ</name>
<evidence type="ECO:0000259" key="1">
    <source>
        <dbReference type="SMART" id="SM01321"/>
    </source>
</evidence>
<gene>
    <name evidence="2" type="ORF">GALL_290090</name>
</gene>
<dbReference type="EMBL" id="MLJW01000344">
    <property type="protein sequence ID" value="OIQ89104.1"/>
    <property type="molecule type" value="Genomic_DNA"/>
</dbReference>
<feature type="domain" description="Transposase IS200-like" evidence="1">
    <location>
        <begin position="9"/>
        <end position="123"/>
    </location>
</feature>
<dbReference type="GO" id="GO:0006313">
    <property type="term" value="P:DNA transposition"/>
    <property type="evidence" value="ECO:0007669"/>
    <property type="project" value="InterPro"/>
</dbReference>
<dbReference type="PANTHER" id="PTHR34322">
    <property type="entry name" value="TRANSPOSASE, Y1_TNP DOMAIN-CONTAINING"/>
    <property type="match status" value="1"/>
</dbReference>
<dbReference type="SUPFAM" id="SSF143422">
    <property type="entry name" value="Transposase IS200-like"/>
    <property type="match status" value="1"/>
</dbReference>
<reference evidence="2" key="1">
    <citation type="submission" date="2016-10" db="EMBL/GenBank/DDBJ databases">
        <title>Sequence of Gallionella enrichment culture.</title>
        <authorList>
            <person name="Poehlein A."/>
            <person name="Muehling M."/>
            <person name="Daniel R."/>
        </authorList>
    </citation>
    <scope>NUCLEOTIDE SEQUENCE</scope>
</reference>
<evidence type="ECO:0000313" key="2">
    <source>
        <dbReference type="EMBL" id="OIQ89104.1"/>
    </source>
</evidence>
<dbReference type="GO" id="GO:0003677">
    <property type="term" value="F:DNA binding"/>
    <property type="evidence" value="ECO:0007669"/>
    <property type="project" value="InterPro"/>
</dbReference>
<dbReference type="Gene3D" id="3.30.70.1290">
    <property type="entry name" value="Transposase IS200-like"/>
    <property type="match status" value="1"/>
</dbReference>
<dbReference type="PANTHER" id="PTHR34322:SF2">
    <property type="entry name" value="TRANSPOSASE IS200-LIKE DOMAIN-CONTAINING PROTEIN"/>
    <property type="match status" value="1"/>
</dbReference>
<comment type="caution">
    <text evidence="2">The sequence shown here is derived from an EMBL/GenBank/DDBJ whole genome shotgun (WGS) entry which is preliminary data.</text>
</comment>
<sequence length="330" mass="37360">MARKLRLEYAGACYHVINRGNYRRDLFSGKGAADSFLKCLIEAAERFGWRLHAYVVMSNHFHLAVETPEPNLSDGMKWLQGTWARRFNGFGRHVGRPFQGRFKALHVEPGFSLAQVAHYIHLNPERAGIVPVERLLEYRWSSLVRFMEKRRPGFLVASTILAESGGLKDTPTGWRNYLGYLALLAEEDAKLRKERFGRLSRGWMIGSEEFREALQNDLEAAAGAEQAFELAGTDRAGQRQLREQHWEKQLQLLARALRVRLDQLPGQCSAPPKVDLAAAMKATCSVSNGWLAQRLAMGKPASVSQYVRRHRLSGKTDAVEFQRALSRVKA</sequence>
<dbReference type="InterPro" id="IPR036515">
    <property type="entry name" value="Transposase_17_sf"/>
</dbReference>
<dbReference type="AlphaFoldDB" id="A0A1J5QZN8"/>
<organism evidence="2">
    <name type="scientific">mine drainage metagenome</name>
    <dbReference type="NCBI Taxonomy" id="410659"/>
    <lineage>
        <taxon>unclassified sequences</taxon>
        <taxon>metagenomes</taxon>
        <taxon>ecological metagenomes</taxon>
    </lineage>
</organism>
<accession>A0A1J5QZN8</accession>
<protein>
    <submittedName>
        <fullName evidence="2">Transposase IS200 like protein</fullName>
    </submittedName>
</protein>
<dbReference type="Pfam" id="PF01797">
    <property type="entry name" value="Y1_Tnp"/>
    <property type="match status" value="1"/>
</dbReference>
<dbReference type="GO" id="GO:0004803">
    <property type="term" value="F:transposase activity"/>
    <property type="evidence" value="ECO:0007669"/>
    <property type="project" value="InterPro"/>
</dbReference>
<dbReference type="SMART" id="SM01321">
    <property type="entry name" value="Y1_Tnp"/>
    <property type="match status" value="1"/>
</dbReference>